<name>A0A650EP76_9FIRM</name>
<dbReference type="InterPro" id="IPR011004">
    <property type="entry name" value="Trimer_LpxA-like_sf"/>
</dbReference>
<evidence type="ECO:0000259" key="10">
    <source>
        <dbReference type="Pfam" id="PF00483"/>
    </source>
</evidence>
<dbReference type="GO" id="GO:0008878">
    <property type="term" value="F:glucose-1-phosphate adenylyltransferase activity"/>
    <property type="evidence" value="ECO:0007669"/>
    <property type="project" value="UniProtKB-UniRule"/>
</dbReference>
<comment type="subunit">
    <text evidence="9">Homotetramer.</text>
</comment>
<evidence type="ECO:0000256" key="7">
    <source>
        <dbReference type="ARBA" id="ARBA00023056"/>
    </source>
</evidence>
<dbReference type="NCBIfam" id="NF003670">
    <property type="entry name" value="PRK05293.1"/>
    <property type="match status" value="1"/>
</dbReference>
<keyword evidence="5 9" id="KW-0547">Nucleotide-binding</keyword>
<feature type="domain" description="Glucose-1-phosphate adenylyltransferase/Bifunctional protein GlmU-like C-terminal hexapeptide" evidence="11">
    <location>
        <begin position="292"/>
        <end position="373"/>
    </location>
</feature>
<dbReference type="NCBIfam" id="TIGR02091">
    <property type="entry name" value="glgC"/>
    <property type="match status" value="1"/>
</dbReference>
<feature type="domain" description="Nucleotidyl transferase" evidence="10">
    <location>
        <begin position="8"/>
        <end position="261"/>
    </location>
</feature>
<comment type="function">
    <text evidence="9">Involved in the biosynthesis of ADP-glucose, a building block required for the elongation reactions to produce glycogen. Catalyzes the reaction between ATP and alpha-D-glucose 1-phosphate (G1P) to produce pyrophosphate and ADP-Glc.</text>
</comment>
<dbReference type="PANTHER" id="PTHR43523:SF2">
    <property type="entry name" value="GLUCOSE-1-PHOSPHATE ADENYLYLTRANSFERASE"/>
    <property type="match status" value="1"/>
</dbReference>
<evidence type="ECO:0000256" key="9">
    <source>
        <dbReference type="HAMAP-Rule" id="MF_00624"/>
    </source>
</evidence>
<evidence type="ECO:0000259" key="11">
    <source>
        <dbReference type="Pfam" id="PF24894"/>
    </source>
</evidence>
<comment type="pathway">
    <text evidence="9">Glycan biosynthesis; glycogen biosynthesis.</text>
</comment>
<dbReference type="InterPro" id="IPR056818">
    <property type="entry name" value="GlmU/GlgC-like_hexapep"/>
</dbReference>
<dbReference type="EC" id="2.7.7.27" evidence="9"/>
<evidence type="ECO:0000256" key="3">
    <source>
        <dbReference type="ARBA" id="ARBA00022679"/>
    </source>
</evidence>
<evidence type="ECO:0000256" key="8">
    <source>
        <dbReference type="ARBA" id="ARBA00023277"/>
    </source>
</evidence>
<dbReference type="GO" id="GO:0005524">
    <property type="term" value="F:ATP binding"/>
    <property type="evidence" value="ECO:0007669"/>
    <property type="project" value="UniProtKB-KW"/>
</dbReference>
<dbReference type="HAMAP" id="MF_00624">
    <property type="entry name" value="GlgC"/>
    <property type="match status" value="1"/>
</dbReference>
<dbReference type="Gene3D" id="3.90.550.10">
    <property type="entry name" value="Spore Coat Polysaccharide Biosynthesis Protein SpsA, Chain A"/>
    <property type="match status" value="1"/>
</dbReference>
<feature type="binding site" evidence="9">
    <location>
        <position position="191"/>
    </location>
    <ligand>
        <name>alpha-D-glucose 1-phosphate</name>
        <dbReference type="ChEBI" id="CHEBI:58601"/>
    </ligand>
</feature>
<sequence length="427" mass="46964">MKAKECVAMILAGGQGSRLGVLTKDIAKPAVPFGGKYRIIDFTLSNCVHSGIDTVGVLTQYQPLELNTYIGNGQPWDLDRKEGGVFVLPPYVSSEKGEWYKGTANAIYQNIGFIGQYDPEYVVVLSGDHIYKMDYSLMVEAHKKNNADATIAVIEVPWEEASRFGIMNTDESMRITEFEEKPAQPKSNLASMGVYVFNWNQLKKYLIADENNPNSDNDFGKNIIPQMLAGGLNLFAYRFDGYWKDVGTIQSLWEANMELLDEETGVELSDPDWKIFSRNPALPPHYLSPEAEICNIYITEGCEVFGTVEHSVLFEGVEVEEGAVVKDSILMPGARIGKNVRVEKSIIGPGSEICEGAYIGSSGECANDEFLNTKICSDGISLIGANIVIDKNVEIKELAMVTRNVMNSVDIPKKTESGGKKTSCATA</sequence>
<accession>A0A650EP76</accession>
<evidence type="ECO:0000256" key="6">
    <source>
        <dbReference type="ARBA" id="ARBA00022840"/>
    </source>
</evidence>
<dbReference type="AlphaFoldDB" id="A0A650EP76"/>
<keyword evidence="6 9" id="KW-0067">ATP-binding</keyword>
<dbReference type="EMBL" id="MN577573">
    <property type="protein sequence ID" value="QGT51028.1"/>
    <property type="molecule type" value="Genomic_DNA"/>
</dbReference>
<dbReference type="InterPro" id="IPR023049">
    <property type="entry name" value="GlgC_bac"/>
</dbReference>
<protein>
    <recommendedName>
        <fullName evidence="9">Glucose-1-phosphate adenylyltransferase</fullName>
        <ecNumber evidence="9">2.7.7.27</ecNumber>
    </recommendedName>
    <alternativeName>
        <fullName evidence="9">ADP-glucose pyrophosphorylase</fullName>
        <shortName evidence="9">ADPGlc PPase</shortName>
    </alternativeName>
    <alternativeName>
        <fullName evidence="9">ADP-glucose synthase</fullName>
    </alternativeName>
</protein>
<dbReference type="UniPathway" id="UPA00164"/>
<feature type="site" description="Could play a key role in the communication between the regulatory and the substrate sites" evidence="9">
    <location>
        <position position="99"/>
    </location>
</feature>
<dbReference type="PROSITE" id="PS00808">
    <property type="entry name" value="ADP_GLC_PYROPHOSPH_1"/>
    <property type="match status" value="1"/>
</dbReference>
<evidence type="ECO:0000256" key="5">
    <source>
        <dbReference type="ARBA" id="ARBA00022741"/>
    </source>
</evidence>
<dbReference type="CDD" id="cd02508">
    <property type="entry name" value="ADP_Glucose_PP"/>
    <property type="match status" value="1"/>
</dbReference>
<organism evidence="12">
    <name type="scientific">uncultured Bacillota bacterium</name>
    <dbReference type="NCBI Taxonomy" id="344338"/>
    <lineage>
        <taxon>Bacteria</taxon>
        <taxon>Bacillati</taxon>
        <taxon>Bacillota</taxon>
        <taxon>environmental samples</taxon>
    </lineage>
</organism>
<dbReference type="SUPFAM" id="SSF51161">
    <property type="entry name" value="Trimeric LpxA-like enzymes"/>
    <property type="match status" value="1"/>
</dbReference>
<keyword evidence="2 9" id="KW-0321">Glycogen metabolism</keyword>
<keyword evidence="4 9" id="KW-0548">Nucleotidyltransferase</keyword>
<dbReference type="GO" id="GO:0005978">
    <property type="term" value="P:glycogen biosynthetic process"/>
    <property type="evidence" value="ECO:0007669"/>
    <property type="project" value="UniProtKB-UniRule"/>
</dbReference>
<dbReference type="InterPro" id="IPR029044">
    <property type="entry name" value="Nucleotide-diphossugar_trans"/>
</dbReference>
<keyword evidence="7 9" id="KW-0320">Glycogen biosynthesis</keyword>
<dbReference type="PROSITE" id="PS00809">
    <property type="entry name" value="ADP_GLC_PYROPHOSPH_2"/>
    <property type="match status" value="1"/>
</dbReference>
<feature type="binding site" evidence="9">
    <location>
        <begin position="180"/>
        <end position="181"/>
    </location>
    <ligand>
        <name>alpha-D-glucose 1-phosphate</name>
        <dbReference type="ChEBI" id="CHEBI:58601"/>
    </ligand>
</feature>
<evidence type="ECO:0000313" key="12">
    <source>
        <dbReference type="EMBL" id="QGT51028.1"/>
    </source>
</evidence>
<proteinExistence type="inferred from homology"/>
<reference evidence="12" key="1">
    <citation type="journal article" date="2020" name="J. ISSAAS">
        <title>Lactobacilli and other gastrointestinal microbiota of Peromyscus leucopus, reservoir host for agents of Lyme disease and other zoonoses in North America.</title>
        <authorList>
            <person name="Milovic A."/>
            <person name="Bassam K."/>
            <person name="Shao H."/>
            <person name="Chatzistamou I."/>
            <person name="Tufts D.M."/>
            <person name="Diuk-Wasser M."/>
            <person name="Barbour A.G."/>
        </authorList>
    </citation>
    <scope>NUCLEOTIDE SEQUENCE</scope>
    <source>
        <strain evidence="12">LL40</strain>
    </source>
</reference>
<dbReference type="InterPro" id="IPR005836">
    <property type="entry name" value="ADP_Glu_pyroP_CS"/>
</dbReference>
<dbReference type="PANTHER" id="PTHR43523">
    <property type="entry name" value="GLUCOSE-1-PHOSPHATE ADENYLYLTRANSFERASE-RELATED"/>
    <property type="match status" value="1"/>
</dbReference>
<feature type="site" description="Could play a key role in the communication between the regulatory and the substrate sites" evidence="9">
    <location>
        <position position="60"/>
    </location>
</feature>
<evidence type="ECO:0000256" key="1">
    <source>
        <dbReference type="ARBA" id="ARBA00010443"/>
    </source>
</evidence>
<comment type="catalytic activity">
    <reaction evidence="9">
        <text>alpha-D-glucose 1-phosphate + ATP + H(+) = ADP-alpha-D-glucose + diphosphate</text>
        <dbReference type="Rhea" id="RHEA:12120"/>
        <dbReference type="ChEBI" id="CHEBI:15378"/>
        <dbReference type="ChEBI" id="CHEBI:30616"/>
        <dbReference type="ChEBI" id="CHEBI:33019"/>
        <dbReference type="ChEBI" id="CHEBI:57498"/>
        <dbReference type="ChEBI" id="CHEBI:58601"/>
        <dbReference type="EC" id="2.7.7.27"/>
    </reaction>
</comment>
<comment type="similarity">
    <text evidence="1 9">Belongs to the bacterial/plant glucose-1-phosphate adenylyltransferase family.</text>
</comment>
<keyword evidence="8 9" id="KW-0119">Carbohydrate metabolism</keyword>
<evidence type="ECO:0000256" key="2">
    <source>
        <dbReference type="ARBA" id="ARBA00022600"/>
    </source>
</evidence>
<dbReference type="SUPFAM" id="SSF53448">
    <property type="entry name" value="Nucleotide-diphospho-sugar transferases"/>
    <property type="match status" value="1"/>
</dbReference>
<dbReference type="Pfam" id="PF00483">
    <property type="entry name" value="NTP_transferase"/>
    <property type="match status" value="1"/>
</dbReference>
<dbReference type="Pfam" id="PF24894">
    <property type="entry name" value="Hexapep_GlmU"/>
    <property type="match status" value="1"/>
</dbReference>
<dbReference type="Gene3D" id="2.160.10.10">
    <property type="entry name" value="Hexapeptide repeat proteins"/>
    <property type="match status" value="1"/>
</dbReference>
<evidence type="ECO:0000256" key="4">
    <source>
        <dbReference type="ARBA" id="ARBA00022695"/>
    </source>
</evidence>
<keyword evidence="3 9" id="KW-0808">Transferase</keyword>
<dbReference type="PROSITE" id="PS00810">
    <property type="entry name" value="ADP_GLC_PYROPHOSPH_3"/>
    <property type="match status" value="1"/>
</dbReference>
<feature type="binding site" evidence="9">
    <location>
        <position position="100"/>
    </location>
    <ligand>
        <name>alpha-D-glucose 1-phosphate</name>
        <dbReference type="ChEBI" id="CHEBI:58601"/>
    </ligand>
</feature>
<feature type="binding site" evidence="9">
    <location>
        <position position="165"/>
    </location>
    <ligand>
        <name>alpha-D-glucose 1-phosphate</name>
        <dbReference type="ChEBI" id="CHEBI:58601"/>
    </ligand>
</feature>
<dbReference type="InterPro" id="IPR011831">
    <property type="entry name" value="ADP-Glc_PPase"/>
</dbReference>
<dbReference type="CDD" id="cd04651">
    <property type="entry name" value="LbH_G1P_AT_C"/>
    <property type="match status" value="1"/>
</dbReference>
<dbReference type="InterPro" id="IPR005835">
    <property type="entry name" value="NTP_transferase_dom"/>
</dbReference>
<gene>
    <name evidence="12" type="primary">glgC_2</name>
    <name evidence="9" type="synonym">glgC</name>
    <name evidence="12" type="ORF">Firmicute1046_1040</name>
</gene>